<reference evidence="20" key="1">
    <citation type="submission" date="2016-06" db="EMBL/GenBank/DDBJ databases">
        <title>Parallel loss of symbiosis genes in relatives of nitrogen-fixing non-legume Parasponia.</title>
        <authorList>
            <person name="Van Velzen R."/>
            <person name="Holmer R."/>
            <person name="Bu F."/>
            <person name="Rutten L."/>
            <person name="Van Zeijl A."/>
            <person name="Liu W."/>
            <person name="Santuari L."/>
            <person name="Cao Q."/>
            <person name="Sharma T."/>
            <person name="Shen D."/>
            <person name="Roswanjaya Y."/>
            <person name="Wardhani T."/>
            <person name="Kalhor M.S."/>
            <person name="Jansen J."/>
            <person name="Van den Hoogen J."/>
            <person name="Gungor B."/>
            <person name="Hartog M."/>
            <person name="Hontelez J."/>
            <person name="Verver J."/>
            <person name="Yang W.-C."/>
            <person name="Schijlen E."/>
            <person name="Repin R."/>
            <person name="Schilthuizen M."/>
            <person name="Schranz E."/>
            <person name="Heidstra R."/>
            <person name="Miyata K."/>
            <person name="Fedorova E."/>
            <person name="Kohlen W."/>
            <person name="Bisseling T."/>
            <person name="Smit S."/>
            <person name="Geurts R."/>
        </authorList>
    </citation>
    <scope>NUCLEOTIDE SEQUENCE [LARGE SCALE GENOMIC DNA]</scope>
    <source>
        <strain evidence="20">cv. RG33-2</strain>
    </source>
</reference>
<protein>
    <recommendedName>
        <fullName evidence="16">Calcium-transporting ATPase</fullName>
        <ecNumber evidence="16">7.2.2.10</ecNumber>
    </recommendedName>
</protein>
<evidence type="ECO:0000256" key="10">
    <source>
        <dbReference type="ARBA" id="ARBA00022842"/>
    </source>
</evidence>
<evidence type="ECO:0000313" key="19">
    <source>
        <dbReference type="EMBL" id="POO02063.1"/>
    </source>
</evidence>
<keyword evidence="10" id="KW-0460">Magnesium</keyword>
<evidence type="ECO:0000256" key="12">
    <source>
        <dbReference type="ARBA" id="ARBA00022989"/>
    </source>
</evidence>
<evidence type="ECO:0000256" key="15">
    <source>
        <dbReference type="ARBA" id="ARBA00048694"/>
    </source>
</evidence>
<keyword evidence="5 16" id="KW-0812">Transmembrane</keyword>
<dbReference type="GO" id="GO:0005524">
    <property type="term" value="F:ATP binding"/>
    <property type="evidence" value="ECO:0007669"/>
    <property type="project" value="UniProtKB-KW"/>
</dbReference>
<comment type="catalytic activity">
    <reaction evidence="15 16">
        <text>Ca(2+)(in) + ATP + H2O = Ca(2+)(out) + ADP + phosphate + H(+)</text>
        <dbReference type="Rhea" id="RHEA:18105"/>
        <dbReference type="ChEBI" id="CHEBI:15377"/>
        <dbReference type="ChEBI" id="CHEBI:15378"/>
        <dbReference type="ChEBI" id="CHEBI:29108"/>
        <dbReference type="ChEBI" id="CHEBI:30616"/>
        <dbReference type="ChEBI" id="CHEBI:43474"/>
        <dbReference type="ChEBI" id="CHEBI:456216"/>
        <dbReference type="EC" id="7.2.2.10"/>
    </reaction>
</comment>
<dbReference type="SUPFAM" id="SSF81653">
    <property type="entry name" value="Calcium ATPase, transduction domain A"/>
    <property type="match status" value="1"/>
</dbReference>
<evidence type="ECO:0000256" key="7">
    <source>
        <dbReference type="ARBA" id="ARBA00022741"/>
    </source>
</evidence>
<dbReference type="InterPro" id="IPR023299">
    <property type="entry name" value="ATPase_P-typ_cyto_dom_N"/>
</dbReference>
<dbReference type="InterPro" id="IPR006408">
    <property type="entry name" value="P-type_ATPase_IIB"/>
</dbReference>
<dbReference type="NCBIfam" id="TIGR01494">
    <property type="entry name" value="ATPase_P-type"/>
    <property type="match status" value="1"/>
</dbReference>
<evidence type="ECO:0000256" key="5">
    <source>
        <dbReference type="ARBA" id="ARBA00022692"/>
    </source>
</evidence>
<dbReference type="InterPro" id="IPR036412">
    <property type="entry name" value="HAD-like_sf"/>
</dbReference>
<comment type="subcellular location">
    <subcellularLocation>
        <location evidence="1 16">Membrane</location>
        <topology evidence="1 16">Multi-pass membrane protein</topology>
    </subcellularLocation>
</comment>
<evidence type="ECO:0000313" key="20">
    <source>
        <dbReference type="Proteomes" id="UP000237000"/>
    </source>
</evidence>
<feature type="transmembrane region" description="Helical" evidence="16">
    <location>
        <begin position="953"/>
        <end position="976"/>
    </location>
</feature>
<keyword evidence="7 16" id="KW-0547">Nucleotide-binding</keyword>
<keyword evidence="9 16" id="KW-0067">ATP-binding</keyword>
<keyword evidence="6" id="KW-0479">Metal-binding</keyword>
<evidence type="ECO:0000256" key="13">
    <source>
        <dbReference type="ARBA" id="ARBA00023065"/>
    </source>
</evidence>
<dbReference type="Gene3D" id="3.40.50.1000">
    <property type="entry name" value="HAD superfamily/HAD-like"/>
    <property type="match status" value="2"/>
</dbReference>
<feature type="domain" description="Cation-transporting P-type ATPase N-terminal" evidence="18">
    <location>
        <begin position="106"/>
        <end position="177"/>
    </location>
</feature>
<feature type="transmembrane region" description="Helical" evidence="16">
    <location>
        <begin position="365"/>
        <end position="382"/>
    </location>
</feature>
<dbReference type="Gene3D" id="3.40.1110.10">
    <property type="entry name" value="Calcium-transporting ATPase, cytoplasmic domain N"/>
    <property type="match status" value="2"/>
</dbReference>
<dbReference type="EC" id="7.2.2.10" evidence="16"/>
<feature type="transmembrane region" description="Helical" evidence="16">
    <location>
        <begin position="156"/>
        <end position="177"/>
    </location>
</feature>
<feature type="transmembrane region" description="Helical" evidence="16">
    <location>
        <begin position="916"/>
        <end position="932"/>
    </location>
</feature>
<dbReference type="PRINTS" id="PR00119">
    <property type="entry name" value="CATATPASE"/>
</dbReference>
<dbReference type="OrthoDB" id="1189349at2759"/>
<evidence type="ECO:0000259" key="18">
    <source>
        <dbReference type="SMART" id="SM00831"/>
    </source>
</evidence>
<dbReference type="SUPFAM" id="SSF81665">
    <property type="entry name" value="Calcium ATPase, transmembrane domain M"/>
    <property type="match status" value="1"/>
</dbReference>
<sequence>MSSSFLQREPESTELLDDESSSSKKMRTNATKYWRFVSTVYLSGLRFLQSTSQDYEKKKSYTEIASSSSDTVIDVEPKSTEFKIDQTTLTQLIEEEDMELLEQLGRVHGIAAALKTDLVNGIHDEIENIAHRRQVFGANILQNPPQKKFFQFVWQALLDLNIVILVICGSVSLGLGIKVDGTKDGWKDGGSILIGVCFASIVIAISDCWHDRVFEKLLKDSYKVEIDVVRDGHCKQVPVTEIVVGDVVCLKYGDKVPAHGLLSEAHSLKLQQVDKTSRKRDQGDHVELNPIDDNPFLFSGTKVVNGVARMLVTSVGMNARWGQISHNSNKPTPLEDRLEDVVSIKDKLGSLEHRLEGMDSTMDKLGYAVTLVVVLLSFTGNLSFTVTDENGDQKPATGLAKIYAIVGIVVGLITSAVNIADPLKLSLKLTRAYAMKKLKAKNAMVRELYALDTMSFITTICINKTGTLSMNHMTVAKFFLGNDFVAEETCSSINPKLKILLQEGIALNTISSTPTEKAILSWAFKDSESEKAEVTRCHDILHIDPFSSERKQSWILAQRKADSTIQVHLKGAADLILTMCSNYYDASGITKALDDNQRMKFKQVLRHMATSKLRCIAFAHKEAETKEVPDENKVEMPKAGMTLLGIMGISDPDRPGVKDAVKDLQKAGVKVKLITGENIFTAEAIATECGILAPDTQDNEAVIEGEKFRNYTPEERREKVDGICVMANSSPDDKLLMVQCLHQKDHVVAVVGNGANNSSAMKRADVGVFMGIQFTEVTEESSDIVVSDGNFSTIPEVLKWARCVCSGVQKFIQFQLTVSFSALLSNSIGSFSDQKLTLTTVQLLWVSLITDTLACLAFATEKPTKELMTNPPVCMMDPLLTNIMLRNILPQALFQTVLLFKILNEILVFSTDDEKVLLTFVFTSYVLCQVFNQVNARKLETKNVFEKIHKNKLLWGIIVVIIILQILFVEILKWIADTKRLNWPQWSLSIGIAALTLPIGFVTRYIPVPKKQVVAYLMVIQTFGKSMSKKLTSPLTRRYRVMFRMQSNRQRGEFPAATNHRSE</sequence>
<evidence type="ECO:0000256" key="16">
    <source>
        <dbReference type="RuleBase" id="RU361146"/>
    </source>
</evidence>
<feature type="transmembrane region" description="Helical" evidence="16">
    <location>
        <begin position="988"/>
        <end position="1006"/>
    </location>
</feature>
<dbReference type="AlphaFoldDB" id="A0A2P5FW87"/>
<dbReference type="SUPFAM" id="SSF56784">
    <property type="entry name" value="HAD-like"/>
    <property type="match status" value="1"/>
</dbReference>
<evidence type="ECO:0000256" key="3">
    <source>
        <dbReference type="ARBA" id="ARBA00022448"/>
    </source>
</evidence>
<evidence type="ECO:0000256" key="17">
    <source>
        <dbReference type="SAM" id="MobiDB-lite"/>
    </source>
</evidence>
<dbReference type="STRING" id="63057.A0A2P5FW87"/>
<dbReference type="InterPro" id="IPR008250">
    <property type="entry name" value="ATPase_P-typ_transduc_dom_A_sf"/>
</dbReference>
<comment type="similarity">
    <text evidence="2 16">Belongs to the cation transport ATPase (P-type) (TC 3.A.3) family. Type IIB subfamily.</text>
</comment>
<dbReference type="Gene3D" id="2.70.150.10">
    <property type="entry name" value="Calcium-transporting ATPase, cytoplasmic transduction domain A"/>
    <property type="match status" value="1"/>
</dbReference>
<name>A0A2P5FW87_TREOI</name>
<dbReference type="InterPro" id="IPR059000">
    <property type="entry name" value="ATPase_P-type_domA"/>
</dbReference>
<keyword evidence="14 16" id="KW-0472">Membrane</keyword>
<dbReference type="GO" id="GO:0005388">
    <property type="term" value="F:P-type calcium transporter activity"/>
    <property type="evidence" value="ECO:0007669"/>
    <property type="project" value="UniProtKB-EC"/>
</dbReference>
<evidence type="ECO:0000256" key="9">
    <source>
        <dbReference type="ARBA" id="ARBA00022840"/>
    </source>
</evidence>
<dbReference type="InParanoid" id="A0A2P5FW87"/>
<dbReference type="Gene3D" id="1.20.1110.10">
    <property type="entry name" value="Calcium-transporting ATPase, transmembrane domain"/>
    <property type="match status" value="2"/>
</dbReference>
<comment type="caution">
    <text evidence="19">The sequence shown here is derived from an EMBL/GenBank/DDBJ whole genome shotgun (WGS) entry which is preliminary data.</text>
</comment>
<dbReference type="Pfam" id="PF00690">
    <property type="entry name" value="Cation_ATPase_N"/>
    <property type="match status" value="1"/>
</dbReference>
<dbReference type="EMBL" id="JXTC01000005">
    <property type="protein sequence ID" value="POO02063.1"/>
    <property type="molecule type" value="Genomic_DNA"/>
</dbReference>
<evidence type="ECO:0000256" key="6">
    <source>
        <dbReference type="ARBA" id="ARBA00022723"/>
    </source>
</evidence>
<gene>
    <name evidence="19" type="ORF">TorRG33x02_018470</name>
</gene>
<keyword evidence="12 16" id="KW-1133">Transmembrane helix</keyword>
<keyword evidence="8 16" id="KW-0106">Calcium</keyword>
<evidence type="ECO:0000256" key="11">
    <source>
        <dbReference type="ARBA" id="ARBA00022860"/>
    </source>
</evidence>
<keyword evidence="4 16" id="KW-0109">Calcium transport</keyword>
<dbReference type="SUPFAM" id="SSF81660">
    <property type="entry name" value="Metal cation-transporting ATPase, ATP-binding domain N"/>
    <property type="match status" value="1"/>
</dbReference>
<proteinExistence type="inferred from homology"/>
<dbReference type="GO" id="GO:0005516">
    <property type="term" value="F:calmodulin binding"/>
    <property type="evidence" value="ECO:0007669"/>
    <property type="project" value="UniProtKB-KW"/>
</dbReference>
<feature type="transmembrane region" description="Helical" evidence="16">
    <location>
        <begin position="402"/>
        <end position="420"/>
    </location>
</feature>
<keyword evidence="11" id="KW-0112">Calmodulin-binding</keyword>
<dbReference type="InterPro" id="IPR001757">
    <property type="entry name" value="P_typ_ATPase"/>
</dbReference>
<keyword evidence="20" id="KW-1185">Reference proteome</keyword>
<dbReference type="Pfam" id="PF00122">
    <property type="entry name" value="E1-E2_ATPase"/>
    <property type="match status" value="1"/>
</dbReference>
<dbReference type="InterPro" id="IPR023298">
    <property type="entry name" value="ATPase_P-typ_TM_dom_sf"/>
</dbReference>
<dbReference type="InterPro" id="IPR023214">
    <property type="entry name" value="HAD_sf"/>
</dbReference>
<dbReference type="Pfam" id="PF00689">
    <property type="entry name" value="Cation_ATPase_C"/>
    <property type="match status" value="1"/>
</dbReference>
<keyword evidence="13 16" id="KW-0406">Ion transport</keyword>
<evidence type="ECO:0000256" key="1">
    <source>
        <dbReference type="ARBA" id="ARBA00004141"/>
    </source>
</evidence>
<dbReference type="GO" id="GO:0016887">
    <property type="term" value="F:ATP hydrolysis activity"/>
    <property type="evidence" value="ECO:0007669"/>
    <property type="project" value="InterPro"/>
</dbReference>
<dbReference type="NCBIfam" id="TIGR01517">
    <property type="entry name" value="ATPase-IIB_Ca"/>
    <property type="match status" value="1"/>
</dbReference>
<feature type="transmembrane region" description="Helical" evidence="16">
    <location>
        <begin position="189"/>
        <end position="209"/>
    </location>
</feature>
<evidence type="ECO:0000256" key="8">
    <source>
        <dbReference type="ARBA" id="ARBA00022837"/>
    </source>
</evidence>
<feature type="region of interest" description="Disordered" evidence="17">
    <location>
        <begin position="1"/>
        <end position="26"/>
    </location>
</feature>
<organism evidence="19 20">
    <name type="scientific">Trema orientale</name>
    <name type="common">Charcoal tree</name>
    <name type="synonym">Celtis orientalis</name>
    <dbReference type="NCBI Taxonomy" id="63057"/>
    <lineage>
        <taxon>Eukaryota</taxon>
        <taxon>Viridiplantae</taxon>
        <taxon>Streptophyta</taxon>
        <taxon>Embryophyta</taxon>
        <taxon>Tracheophyta</taxon>
        <taxon>Spermatophyta</taxon>
        <taxon>Magnoliopsida</taxon>
        <taxon>eudicotyledons</taxon>
        <taxon>Gunneridae</taxon>
        <taxon>Pentapetalae</taxon>
        <taxon>rosids</taxon>
        <taxon>fabids</taxon>
        <taxon>Rosales</taxon>
        <taxon>Cannabaceae</taxon>
        <taxon>Trema</taxon>
    </lineage>
</organism>
<dbReference type="GO" id="GO:0005886">
    <property type="term" value="C:plasma membrane"/>
    <property type="evidence" value="ECO:0007669"/>
    <property type="project" value="TreeGrafter"/>
</dbReference>
<dbReference type="PANTHER" id="PTHR24093">
    <property type="entry name" value="CATION TRANSPORTING ATPASE"/>
    <property type="match status" value="1"/>
</dbReference>
<dbReference type="Pfam" id="PF13246">
    <property type="entry name" value="Cation_ATPase"/>
    <property type="match status" value="1"/>
</dbReference>
<dbReference type="InterPro" id="IPR006068">
    <property type="entry name" value="ATPase_P-typ_cation-transptr_C"/>
</dbReference>
<evidence type="ECO:0000256" key="2">
    <source>
        <dbReference type="ARBA" id="ARBA00006124"/>
    </source>
</evidence>
<dbReference type="Proteomes" id="UP000237000">
    <property type="component" value="Unassembled WGS sequence"/>
</dbReference>
<dbReference type="PANTHER" id="PTHR24093:SF434">
    <property type="entry name" value="CALCIUM-TRANSPORTING ATPASE 13, PLASMA MEMBRANE-TYPE-RELATED"/>
    <property type="match status" value="1"/>
</dbReference>
<comment type="caution">
    <text evidence="16">Lacks conserved residue(s) required for the propagation of feature annotation.</text>
</comment>
<evidence type="ECO:0000256" key="4">
    <source>
        <dbReference type="ARBA" id="ARBA00022568"/>
    </source>
</evidence>
<accession>A0A2P5FW87</accession>
<dbReference type="PRINTS" id="PR00120">
    <property type="entry name" value="HATPASE"/>
</dbReference>
<dbReference type="GO" id="GO:0046872">
    <property type="term" value="F:metal ion binding"/>
    <property type="evidence" value="ECO:0007669"/>
    <property type="project" value="UniProtKB-KW"/>
</dbReference>
<dbReference type="InterPro" id="IPR004014">
    <property type="entry name" value="ATPase_P-typ_cation-transptr_N"/>
</dbReference>
<comment type="function">
    <text evidence="16">Catalyzes the hydrolysis of ATP coupled with the transport of calcium.</text>
</comment>
<evidence type="ECO:0000256" key="14">
    <source>
        <dbReference type="ARBA" id="ARBA00023136"/>
    </source>
</evidence>
<keyword evidence="3 16" id="KW-0813">Transport</keyword>
<dbReference type="SMART" id="SM00831">
    <property type="entry name" value="Cation_ATPase_N"/>
    <property type="match status" value="1"/>
</dbReference>